<name>A0A4Z1P2F3_9PEZI</name>
<reference evidence="3 4" key="1">
    <citation type="submission" date="2019-04" db="EMBL/GenBank/DDBJ databases">
        <title>High contiguity whole genome sequence and gene annotation resource for two Venturia nashicola isolates.</title>
        <authorList>
            <person name="Prokchorchik M."/>
            <person name="Won K."/>
            <person name="Lee Y."/>
            <person name="Choi E.D."/>
            <person name="Segonzac C."/>
            <person name="Sohn K.H."/>
        </authorList>
    </citation>
    <scope>NUCLEOTIDE SEQUENCE [LARGE SCALE GENOMIC DNA]</scope>
    <source>
        <strain evidence="3 4">PRI2</strain>
    </source>
</reference>
<sequence length="128" mass="13875">MPLPNTSPPDSQGPLKTQTYHIIRAREILLSIALLLIILAAGGLICYFCVFRDSAPRIGDAAATDSEGGGQEGYKDDDDEGGESDVVRREAVMKKVAEEEGAERNYAKREAMESDALMEGFDSRSHLG</sequence>
<evidence type="ECO:0000256" key="2">
    <source>
        <dbReference type="SAM" id="Phobius"/>
    </source>
</evidence>
<gene>
    <name evidence="3" type="ORF">E6O75_ATG10829</name>
</gene>
<keyword evidence="4" id="KW-1185">Reference proteome</keyword>
<accession>A0A4Z1P2F3</accession>
<keyword evidence="2" id="KW-0472">Membrane</keyword>
<comment type="caution">
    <text evidence="3">The sequence shown here is derived from an EMBL/GenBank/DDBJ whole genome shotgun (WGS) entry which is preliminary data.</text>
</comment>
<feature type="region of interest" description="Disordered" evidence="1">
    <location>
        <begin position="60"/>
        <end position="85"/>
    </location>
</feature>
<protein>
    <submittedName>
        <fullName evidence="3">Uncharacterized protein</fullName>
    </submittedName>
</protein>
<evidence type="ECO:0000256" key="1">
    <source>
        <dbReference type="SAM" id="MobiDB-lite"/>
    </source>
</evidence>
<dbReference type="AlphaFoldDB" id="A0A4Z1P2F3"/>
<feature type="transmembrane region" description="Helical" evidence="2">
    <location>
        <begin position="28"/>
        <end position="50"/>
    </location>
</feature>
<evidence type="ECO:0000313" key="3">
    <source>
        <dbReference type="EMBL" id="TID22035.1"/>
    </source>
</evidence>
<keyword evidence="2" id="KW-1133">Transmembrane helix</keyword>
<proteinExistence type="predicted"/>
<evidence type="ECO:0000313" key="4">
    <source>
        <dbReference type="Proteomes" id="UP000298493"/>
    </source>
</evidence>
<organism evidence="3 4">
    <name type="scientific">Venturia nashicola</name>
    <dbReference type="NCBI Taxonomy" id="86259"/>
    <lineage>
        <taxon>Eukaryota</taxon>
        <taxon>Fungi</taxon>
        <taxon>Dikarya</taxon>
        <taxon>Ascomycota</taxon>
        <taxon>Pezizomycotina</taxon>
        <taxon>Dothideomycetes</taxon>
        <taxon>Pleosporomycetidae</taxon>
        <taxon>Venturiales</taxon>
        <taxon>Venturiaceae</taxon>
        <taxon>Venturia</taxon>
    </lineage>
</organism>
<dbReference type="Proteomes" id="UP000298493">
    <property type="component" value="Unassembled WGS sequence"/>
</dbReference>
<keyword evidence="2" id="KW-0812">Transmembrane</keyword>
<dbReference type="EMBL" id="SNSC02000008">
    <property type="protein sequence ID" value="TID22035.1"/>
    <property type="molecule type" value="Genomic_DNA"/>
</dbReference>